<name>A0A4Z0A6X8_9AGAM</name>
<evidence type="ECO:0000313" key="2">
    <source>
        <dbReference type="EMBL" id="TFY82230.1"/>
    </source>
</evidence>
<feature type="region of interest" description="Disordered" evidence="1">
    <location>
        <begin position="199"/>
        <end position="267"/>
    </location>
</feature>
<feature type="compositionally biased region" description="Basic and acidic residues" evidence="1">
    <location>
        <begin position="285"/>
        <end position="297"/>
    </location>
</feature>
<feature type="compositionally biased region" description="Basic residues" evidence="1">
    <location>
        <begin position="570"/>
        <end position="579"/>
    </location>
</feature>
<dbReference type="AlphaFoldDB" id="A0A4Z0A6X8"/>
<proteinExistence type="predicted"/>
<feature type="compositionally biased region" description="Polar residues" evidence="1">
    <location>
        <begin position="199"/>
        <end position="222"/>
    </location>
</feature>
<feature type="region of interest" description="Disordered" evidence="1">
    <location>
        <begin position="484"/>
        <end position="509"/>
    </location>
</feature>
<feature type="region of interest" description="Disordered" evidence="1">
    <location>
        <begin position="532"/>
        <end position="651"/>
    </location>
</feature>
<gene>
    <name evidence="2" type="ORF">EWM64_g1773</name>
</gene>
<feature type="region of interest" description="Disordered" evidence="1">
    <location>
        <begin position="282"/>
        <end position="335"/>
    </location>
</feature>
<evidence type="ECO:0000256" key="1">
    <source>
        <dbReference type="SAM" id="MobiDB-lite"/>
    </source>
</evidence>
<sequence>MSAGATDTTLSDRDIELRVEFFDTAMEGLERAEEKRLESFAYTPIGHILKAFATACKAPDNNLSVQSDIQPKLKGPNGTHCSPDFGAVLIPKRASKRDRSEPLPKEDLLSLWEVKTFTEGAWFIDNLEDHEIVTNQAKQNLTSYLRQLNQQALFAFNEYHDCDTVPVFLSQGNYFTFLLYDRPSNWDAIMTKSIQVSSPALSQSAATGQPEQRGSDTATSQEPEPPSLPQDQAAPSNSQSQGAPSSMQDQEALSGAQEEETPSGRQETIAAQEAVVDTAVTAADQDARTPGCDRDPNAEEQGPTRLAAEGKDDDKGAAASTADAPTTSTESTEPEWEYGDYLIPRLVFSCEYILLPDGSGFTPQFLKALRTAMDFRGVTFKPSDCLFRLPDDLQLDDVSITQSLDDAQAAIDEFKAEQEARKLADQSFSTASTASVHSEYKNWRTAIVRPDNGKLWKLRRRQITYKSPKPQRKVANRDILRHLVAEAPGPKPPKASKEARPGHSQDAPTAHAHVNAVAGPSTARVPLLHQRPAKCGTQNAGPSQKRKLEQAQDEPAAAVPADEHADSSKTRGRAPRGHPIRSAVQAAGPSKKCKLESSGDVPADDARVDDTTAGPVTGPSDEQLTGGSAEASTGNAKKPGQASRKGKERAH</sequence>
<reference evidence="2 3" key="1">
    <citation type="submission" date="2019-02" db="EMBL/GenBank/DDBJ databases">
        <title>Genome sequencing of the rare red list fungi Hericium alpestre (H. flagellum).</title>
        <authorList>
            <person name="Buettner E."/>
            <person name="Kellner H."/>
        </authorList>
    </citation>
    <scope>NUCLEOTIDE SEQUENCE [LARGE SCALE GENOMIC DNA]</scope>
    <source>
        <strain evidence="2 3">DSM 108284</strain>
    </source>
</reference>
<protein>
    <submittedName>
        <fullName evidence="2">Uncharacterized protein</fullName>
    </submittedName>
</protein>
<organism evidence="2 3">
    <name type="scientific">Hericium alpestre</name>
    <dbReference type="NCBI Taxonomy" id="135208"/>
    <lineage>
        <taxon>Eukaryota</taxon>
        <taxon>Fungi</taxon>
        <taxon>Dikarya</taxon>
        <taxon>Basidiomycota</taxon>
        <taxon>Agaricomycotina</taxon>
        <taxon>Agaricomycetes</taxon>
        <taxon>Russulales</taxon>
        <taxon>Hericiaceae</taxon>
        <taxon>Hericium</taxon>
    </lineage>
</organism>
<dbReference type="OrthoDB" id="3332026at2759"/>
<comment type="caution">
    <text evidence="2">The sequence shown here is derived from an EMBL/GenBank/DDBJ whole genome shotgun (WGS) entry which is preliminary data.</text>
</comment>
<dbReference type="EMBL" id="SFCI01000129">
    <property type="protein sequence ID" value="TFY82230.1"/>
    <property type="molecule type" value="Genomic_DNA"/>
</dbReference>
<accession>A0A4Z0A6X8</accession>
<evidence type="ECO:0000313" key="3">
    <source>
        <dbReference type="Proteomes" id="UP000298061"/>
    </source>
</evidence>
<feature type="compositionally biased region" description="Low complexity" evidence="1">
    <location>
        <begin position="317"/>
        <end position="331"/>
    </location>
</feature>
<dbReference type="Proteomes" id="UP000298061">
    <property type="component" value="Unassembled WGS sequence"/>
</dbReference>
<feature type="compositionally biased region" description="Polar residues" evidence="1">
    <location>
        <begin position="229"/>
        <end position="251"/>
    </location>
</feature>
<keyword evidence="3" id="KW-1185">Reference proteome</keyword>
<feature type="compositionally biased region" description="Polar residues" evidence="1">
    <location>
        <begin position="620"/>
        <end position="635"/>
    </location>
</feature>